<feature type="region of interest" description="Disordered" evidence="9">
    <location>
        <begin position="1"/>
        <end position="111"/>
    </location>
</feature>
<dbReference type="AlphaFoldDB" id="A0A6A5B8T4"/>
<feature type="region of interest" description="Disordered" evidence="9">
    <location>
        <begin position="269"/>
        <end position="309"/>
    </location>
</feature>
<dbReference type="VEuPathDB" id="AmoebaDB:FDP41_006147"/>
<dbReference type="Proteomes" id="UP000444721">
    <property type="component" value="Unassembled WGS sequence"/>
</dbReference>
<protein>
    <recommendedName>
        <fullName evidence="7">Outer dynein arm-docking complex subunit 4</fullName>
    </recommendedName>
    <alternativeName>
        <fullName evidence="8">Tetratricopeptide repeat protein 25</fullName>
    </alternativeName>
</protein>
<feature type="compositionally biased region" description="Polar residues" evidence="9">
    <location>
        <begin position="334"/>
        <end position="345"/>
    </location>
</feature>
<dbReference type="VEuPathDB" id="AmoebaDB:NfTy_077910"/>
<dbReference type="PANTHER" id="PTHR23040">
    <property type="match status" value="1"/>
</dbReference>
<dbReference type="Gene3D" id="1.25.40.10">
    <property type="entry name" value="Tetratricopeptide repeat domain"/>
    <property type="match status" value="1"/>
</dbReference>
<evidence type="ECO:0000256" key="3">
    <source>
        <dbReference type="ARBA" id="ARBA00022737"/>
    </source>
</evidence>
<keyword evidence="3" id="KW-0677">Repeat</keyword>
<feature type="compositionally biased region" description="Polar residues" evidence="9">
    <location>
        <begin position="356"/>
        <end position="379"/>
    </location>
</feature>
<evidence type="ECO:0000256" key="5">
    <source>
        <dbReference type="ARBA" id="ARBA00023212"/>
    </source>
</evidence>
<dbReference type="RefSeq" id="XP_044559386.1">
    <property type="nucleotide sequence ID" value="XM_044709750.1"/>
</dbReference>
<keyword evidence="6" id="KW-0966">Cell projection</keyword>
<evidence type="ECO:0000256" key="8">
    <source>
        <dbReference type="ARBA" id="ARBA00034143"/>
    </source>
</evidence>
<evidence type="ECO:0000313" key="10">
    <source>
        <dbReference type="EMBL" id="KAF0974673.1"/>
    </source>
</evidence>
<dbReference type="GeneID" id="68113365"/>
<feature type="compositionally biased region" description="Polar residues" evidence="9">
    <location>
        <begin position="63"/>
        <end position="97"/>
    </location>
</feature>
<dbReference type="InterPro" id="IPR040111">
    <property type="entry name" value="ODAD4"/>
</dbReference>
<proteinExistence type="predicted"/>
<feature type="compositionally biased region" description="Low complexity" evidence="9">
    <location>
        <begin position="321"/>
        <end position="331"/>
    </location>
</feature>
<evidence type="ECO:0000256" key="6">
    <source>
        <dbReference type="ARBA" id="ARBA00023273"/>
    </source>
</evidence>
<name>A0A6A5B8T4_NAEFO</name>
<dbReference type="InterPro" id="IPR011990">
    <property type="entry name" value="TPR-like_helical_dom_sf"/>
</dbReference>
<evidence type="ECO:0000256" key="2">
    <source>
        <dbReference type="ARBA" id="ARBA00022490"/>
    </source>
</evidence>
<keyword evidence="11" id="KW-1185">Reference proteome</keyword>
<feature type="region of interest" description="Disordered" evidence="9">
    <location>
        <begin position="321"/>
        <end position="431"/>
    </location>
</feature>
<dbReference type="GO" id="GO:0005930">
    <property type="term" value="C:axoneme"/>
    <property type="evidence" value="ECO:0007669"/>
    <property type="project" value="UniProtKB-SubCell"/>
</dbReference>
<keyword evidence="5" id="KW-0206">Cytoskeleton</keyword>
<feature type="compositionally biased region" description="Low complexity" evidence="9">
    <location>
        <begin position="380"/>
        <end position="391"/>
    </location>
</feature>
<sequence>MQNSSRIKSVSATSMMGKKSSTTMAQKPTSSSTNSRKSRDGKISPYDSNQQKQLSHSRKFNRGHSSPTFSSQKTKNQNELYSRSSTPQNKRPSNQESLSRDDHEIDEKGLNGEKSMTITLLTSFISEGEKCMKNRNWERGIVSFTKALEYDPSNKYSLICRSKCHMNLGAFDKGIEDAEQALEIDPTYHRAYLAKAECLYASGKFEYALVYYYKGYDLRKDIEDFKKGIRKAKIAINESIEQDEIDRNIRNMKQPLSCRVSTARTFLSSRPSSAKSTTKPVTDTTNRTANKSNTQSIIIPSTRRVVSPRQVFQGSDSIVSPLSSSIVSRPSSARHISSQPNTCRTGSFCRPKSAGPTRNVSSPPLTTPTNSQTNVSSKRQPSSSNSTQTSNKEPKQTNNLNTSGSLTSRSTYSFSRPPSSSRPKSATTTRKEKYLLGEFTKDEEYLNSLLTDKTLRKSMSGDPSKKPLSDITNIVEDTLEFLDKRKEFWRHSITTGSTTSAIHVTPTTPTPVHASLFNPFRKDFFHNTSTLSPCTRPKSASAVMSRKGSSNHNPALLSTANKYSLFV</sequence>
<dbReference type="SMART" id="SM00028">
    <property type="entry name" value="TPR"/>
    <property type="match status" value="3"/>
</dbReference>
<feature type="compositionally biased region" description="Polar residues" evidence="9">
    <location>
        <begin position="1"/>
        <end position="35"/>
    </location>
</feature>
<accession>A0A6A5B8T4</accession>
<feature type="compositionally biased region" description="Polar residues" evidence="9">
    <location>
        <begin position="269"/>
        <end position="299"/>
    </location>
</feature>
<dbReference type="OrthoDB" id="10268002at2759"/>
<evidence type="ECO:0000313" key="11">
    <source>
        <dbReference type="Proteomes" id="UP000444721"/>
    </source>
</evidence>
<dbReference type="PANTHER" id="PTHR23040:SF1">
    <property type="entry name" value="OUTER DYNEIN ARM-DOCKING COMPLEX SUBUNIT 4"/>
    <property type="match status" value="1"/>
</dbReference>
<organism evidence="10 11">
    <name type="scientific">Naegleria fowleri</name>
    <name type="common">Brain eating amoeba</name>
    <dbReference type="NCBI Taxonomy" id="5763"/>
    <lineage>
        <taxon>Eukaryota</taxon>
        <taxon>Discoba</taxon>
        <taxon>Heterolobosea</taxon>
        <taxon>Tetramitia</taxon>
        <taxon>Eutetramitia</taxon>
        <taxon>Vahlkampfiidae</taxon>
        <taxon>Naegleria</taxon>
    </lineage>
</organism>
<evidence type="ECO:0000256" key="4">
    <source>
        <dbReference type="ARBA" id="ARBA00022803"/>
    </source>
</evidence>
<dbReference type="SUPFAM" id="SSF48452">
    <property type="entry name" value="TPR-like"/>
    <property type="match status" value="1"/>
</dbReference>
<evidence type="ECO:0000256" key="1">
    <source>
        <dbReference type="ARBA" id="ARBA00004430"/>
    </source>
</evidence>
<feature type="compositionally biased region" description="Basic and acidic residues" evidence="9">
    <location>
        <begin position="98"/>
        <end position="111"/>
    </location>
</feature>
<feature type="compositionally biased region" description="Low complexity" evidence="9">
    <location>
        <begin position="407"/>
        <end position="428"/>
    </location>
</feature>
<evidence type="ECO:0000256" key="7">
    <source>
        <dbReference type="ARBA" id="ARBA00034139"/>
    </source>
</evidence>
<dbReference type="EMBL" id="VFQX01000051">
    <property type="protein sequence ID" value="KAF0974673.1"/>
    <property type="molecule type" value="Genomic_DNA"/>
</dbReference>
<evidence type="ECO:0000256" key="9">
    <source>
        <dbReference type="SAM" id="MobiDB-lite"/>
    </source>
</evidence>
<dbReference type="InterPro" id="IPR019734">
    <property type="entry name" value="TPR_rpt"/>
</dbReference>
<keyword evidence="2" id="KW-0963">Cytoplasm</keyword>
<reference evidence="10 11" key="1">
    <citation type="journal article" date="2019" name="Sci. Rep.">
        <title>Nanopore sequencing improves the draft genome of the human pathogenic amoeba Naegleria fowleri.</title>
        <authorList>
            <person name="Liechti N."/>
            <person name="Schurch N."/>
            <person name="Bruggmann R."/>
            <person name="Wittwer M."/>
        </authorList>
    </citation>
    <scope>NUCLEOTIDE SEQUENCE [LARGE SCALE GENOMIC DNA]</scope>
    <source>
        <strain evidence="10 11">ATCC 30894</strain>
    </source>
</reference>
<keyword evidence="4" id="KW-0802">TPR repeat</keyword>
<feature type="compositionally biased region" description="Polar residues" evidence="9">
    <location>
        <begin position="396"/>
        <end position="406"/>
    </location>
</feature>
<dbReference type="VEuPathDB" id="AmoebaDB:NF0122900"/>
<gene>
    <name evidence="10" type="ORF">FDP41_006147</name>
</gene>
<comment type="caution">
    <text evidence="10">The sequence shown here is derived from an EMBL/GenBank/DDBJ whole genome shotgun (WGS) entry which is preliminary data.</text>
</comment>
<comment type="subcellular location">
    <subcellularLocation>
        <location evidence="1">Cytoplasm</location>
        <location evidence="1">Cytoskeleton</location>
        <location evidence="1">Cilium axoneme</location>
    </subcellularLocation>
</comment>